<proteinExistence type="predicted"/>
<organism evidence="2">
    <name type="scientific">Siphoviridae sp. ct43U4</name>
    <dbReference type="NCBI Taxonomy" id="2826285"/>
    <lineage>
        <taxon>Viruses</taxon>
        <taxon>Duplodnaviria</taxon>
        <taxon>Heunggongvirae</taxon>
        <taxon>Uroviricota</taxon>
        <taxon>Caudoviricetes</taxon>
    </lineage>
</organism>
<sequence length="566" mass="64301">MNPNNRMYVSNEEMLRLGEIMEYTTWYNGNSSELLEFYTESMTTYFTSNPIYLRNRAQYFWARSVNSKKAFRRTHDNLFADIIDVLTNVVGTPVIVGDEKKLAEDLEESTGLFHVVNQKQIPLTLAQGTGCFKISSSPYESTPSLDYYTADRVRYHARGEHITGIDFIDYFKDDKGLKYMLVEKRYLTTSGENGGGDLHIDFHLYRWVNWQDSGNTEVGLDTLEETKGLKPSTVLYGIGKLFAVPTTILMDKRGGLYGRSIGEGKLDLLDMVDEAWSIEGRAVRLSTPQTYIPESLLRTTEVPVTDGFGNHEIKIKRVEPDEFDRDFVVTNDDVIPDGDGRLQSGGIMIDQPHMDVDQYDKTRRRAIIEILNGIMSVATLGMTLNPGMNEPMESREREKITTLTRNIIVAKEKTILENVLTDLMDMADYKRNGYFFLRAEKDKTRVEVRFGEFANPSLETELKVLGSAWSSGQISTELYVENLWRDRLTDEEKQAEKERLEQARHEALLAPAVYEGNNVENIEEVLRNGISDSVAKDSGKQEGVSKKSKNDGGGDVGDDIRHKDKQ</sequence>
<reference evidence="2" key="1">
    <citation type="journal article" date="2021" name="Proc. Natl. Acad. Sci. U.S.A.">
        <title>A Catalog of Tens of Thousands of Viruses from Human Metagenomes Reveals Hidden Associations with Chronic Diseases.</title>
        <authorList>
            <person name="Tisza M.J."/>
            <person name="Buck C.B."/>
        </authorList>
    </citation>
    <scope>NUCLEOTIDE SEQUENCE</scope>
    <source>
        <strain evidence="2">Ct43U4</strain>
    </source>
</reference>
<protein>
    <submittedName>
        <fullName evidence="2">Portal protein</fullName>
    </submittedName>
</protein>
<evidence type="ECO:0000256" key="1">
    <source>
        <dbReference type="SAM" id="MobiDB-lite"/>
    </source>
</evidence>
<accession>A0A8S5MZJ8</accession>
<evidence type="ECO:0000313" key="2">
    <source>
        <dbReference type="EMBL" id="DAD87829.1"/>
    </source>
</evidence>
<feature type="region of interest" description="Disordered" evidence="1">
    <location>
        <begin position="530"/>
        <end position="566"/>
    </location>
</feature>
<name>A0A8S5MZJ8_9CAUD</name>
<dbReference type="EMBL" id="BK015029">
    <property type="protein sequence ID" value="DAD87829.1"/>
    <property type="molecule type" value="Genomic_DNA"/>
</dbReference>
<feature type="compositionally biased region" description="Basic and acidic residues" evidence="1">
    <location>
        <begin position="534"/>
        <end position="566"/>
    </location>
</feature>